<reference evidence="1" key="2">
    <citation type="journal article" date="2015" name="Data Brief">
        <title>Shoot transcriptome of the giant reed, Arundo donax.</title>
        <authorList>
            <person name="Barrero R.A."/>
            <person name="Guerrero F.D."/>
            <person name="Moolhuijzen P."/>
            <person name="Goolsby J.A."/>
            <person name="Tidwell J."/>
            <person name="Bellgard S.E."/>
            <person name="Bellgard M.I."/>
        </authorList>
    </citation>
    <scope>NUCLEOTIDE SEQUENCE</scope>
    <source>
        <tissue evidence="1">Shoot tissue taken approximately 20 cm above the soil surface</tissue>
    </source>
</reference>
<organism evidence="1">
    <name type="scientific">Arundo donax</name>
    <name type="common">Giant reed</name>
    <name type="synonym">Donax arundinaceus</name>
    <dbReference type="NCBI Taxonomy" id="35708"/>
    <lineage>
        <taxon>Eukaryota</taxon>
        <taxon>Viridiplantae</taxon>
        <taxon>Streptophyta</taxon>
        <taxon>Embryophyta</taxon>
        <taxon>Tracheophyta</taxon>
        <taxon>Spermatophyta</taxon>
        <taxon>Magnoliopsida</taxon>
        <taxon>Liliopsida</taxon>
        <taxon>Poales</taxon>
        <taxon>Poaceae</taxon>
        <taxon>PACMAD clade</taxon>
        <taxon>Arundinoideae</taxon>
        <taxon>Arundineae</taxon>
        <taxon>Arundo</taxon>
    </lineage>
</organism>
<proteinExistence type="predicted"/>
<accession>A0A0A9DHJ6</accession>
<reference evidence="1" key="1">
    <citation type="submission" date="2014-09" db="EMBL/GenBank/DDBJ databases">
        <authorList>
            <person name="Magalhaes I.L.F."/>
            <person name="Oliveira U."/>
            <person name="Santos F.R."/>
            <person name="Vidigal T.H.D.A."/>
            <person name="Brescovit A.D."/>
            <person name="Santos A.J."/>
        </authorList>
    </citation>
    <scope>NUCLEOTIDE SEQUENCE</scope>
    <source>
        <tissue evidence="1">Shoot tissue taken approximately 20 cm above the soil surface</tissue>
    </source>
</reference>
<name>A0A0A9DHJ6_ARUDO</name>
<sequence length="65" mass="7099">MLNSPSSSSVLVPSSSCGCVIYSSQAMPHFTRDQMTDVLGCFFLEGWLQDYLGSLYTAIHIFSGD</sequence>
<protein>
    <submittedName>
        <fullName evidence="1">Uncharacterized protein</fullName>
    </submittedName>
</protein>
<dbReference type="AlphaFoldDB" id="A0A0A9DHJ6"/>
<dbReference type="EMBL" id="GBRH01210589">
    <property type="protein sequence ID" value="JAD87306.1"/>
    <property type="molecule type" value="Transcribed_RNA"/>
</dbReference>
<evidence type="ECO:0000313" key="1">
    <source>
        <dbReference type="EMBL" id="JAD87306.1"/>
    </source>
</evidence>